<name>A0A849L599_9RHOB</name>
<dbReference type="PANTHER" id="PTHR43877:SF5">
    <property type="entry name" value="BLL8307 PROTEIN"/>
    <property type="match status" value="1"/>
</dbReference>
<dbReference type="InterPro" id="IPR016181">
    <property type="entry name" value="Acyl_CoA_acyltransferase"/>
</dbReference>
<dbReference type="InterPro" id="IPR050832">
    <property type="entry name" value="Bact_Acetyltransf"/>
</dbReference>
<dbReference type="EMBL" id="JABFBC010000002">
    <property type="protein sequence ID" value="NNU81354.1"/>
    <property type="molecule type" value="Genomic_DNA"/>
</dbReference>
<dbReference type="Proteomes" id="UP000572377">
    <property type="component" value="Unassembled WGS sequence"/>
</dbReference>
<dbReference type="SUPFAM" id="SSF55729">
    <property type="entry name" value="Acyl-CoA N-acyltransferases (Nat)"/>
    <property type="match status" value="1"/>
</dbReference>
<dbReference type="AlphaFoldDB" id="A0A849L599"/>
<dbReference type="PROSITE" id="PS51186">
    <property type="entry name" value="GNAT"/>
    <property type="match status" value="1"/>
</dbReference>
<dbReference type="RefSeq" id="WP_171326201.1">
    <property type="nucleotide sequence ID" value="NZ_JABFBC010000002.1"/>
</dbReference>
<evidence type="ECO:0000313" key="4">
    <source>
        <dbReference type="EMBL" id="NNU81354.1"/>
    </source>
</evidence>
<feature type="domain" description="N-acetyltransferase" evidence="3">
    <location>
        <begin position="6"/>
        <end position="154"/>
    </location>
</feature>
<dbReference type="Pfam" id="PF00583">
    <property type="entry name" value="Acetyltransf_1"/>
    <property type="match status" value="1"/>
</dbReference>
<evidence type="ECO:0000259" key="3">
    <source>
        <dbReference type="PROSITE" id="PS51186"/>
    </source>
</evidence>
<keyword evidence="2" id="KW-0012">Acyltransferase</keyword>
<dbReference type="GO" id="GO:0016747">
    <property type="term" value="F:acyltransferase activity, transferring groups other than amino-acyl groups"/>
    <property type="evidence" value="ECO:0007669"/>
    <property type="project" value="InterPro"/>
</dbReference>
<organism evidence="4 5">
    <name type="scientific">Halovulum dunhuangense</name>
    <dbReference type="NCBI Taxonomy" id="1505036"/>
    <lineage>
        <taxon>Bacteria</taxon>
        <taxon>Pseudomonadati</taxon>
        <taxon>Pseudomonadota</taxon>
        <taxon>Alphaproteobacteria</taxon>
        <taxon>Rhodobacterales</taxon>
        <taxon>Paracoccaceae</taxon>
        <taxon>Halovulum</taxon>
    </lineage>
</organism>
<evidence type="ECO:0000256" key="1">
    <source>
        <dbReference type="ARBA" id="ARBA00022679"/>
    </source>
</evidence>
<evidence type="ECO:0000256" key="2">
    <source>
        <dbReference type="ARBA" id="ARBA00023315"/>
    </source>
</evidence>
<keyword evidence="1 4" id="KW-0808">Transferase</keyword>
<dbReference type="PANTHER" id="PTHR43877">
    <property type="entry name" value="AMINOALKYLPHOSPHONATE N-ACETYLTRANSFERASE-RELATED-RELATED"/>
    <property type="match status" value="1"/>
</dbReference>
<evidence type="ECO:0000313" key="5">
    <source>
        <dbReference type="Proteomes" id="UP000572377"/>
    </source>
</evidence>
<keyword evidence="5" id="KW-1185">Reference proteome</keyword>
<sequence>MSPGVRRGRPDEPGAAALIAAHHAHAHAHTPTDSVFALDAGGLSAPEVDFFVIEDGGHILGMGALRRIGGREAEVKSMHVTETARGRGLARVMLRHLVAEARAMGIARLWLETGSMAAYAPARALYASEGFVPCARFGDYPEDPNSAYMTRTLS</sequence>
<dbReference type="Gene3D" id="3.40.630.30">
    <property type="match status" value="1"/>
</dbReference>
<dbReference type="CDD" id="cd04301">
    <property type="entry name" value="NAT_SF"/>
    <property type="match status" value="1"/>
</dbReference>
<dbReference type="InterPro" id="IPR000182">
    <property type="entry name" value="GNAT_dom"/>
</dbReference>
<protein>
    <submittedName>
        <fullName evidence="4">GNAT family N-acetyltransferase</fullName>
    </submittedName>
</protein>
<accession>A0A849L599</accession>
<comment type="caution">
    <text evidence="4">The sequence shown here is derived from an EMBL/GenBank/DDBJ whole genome shotgun (WGS) entry which is preliminary data.</text>
</comment>
<reference evidence="4 5" key="1">
    <citation type="submission" date="2020-05" db="EMBL/GenBank/DDBJ databases">
        <title>Gimesia benthica sp. nov., a novel planctomycete isolated from a deep-sea water sample of the Northwest Indian Ocean.</title>
        <authorList>
            <person name="Wang J."/>
            <person name="Ruan C."/>
            <person name="Song L."/>
            <person name="Zhu Y."/>
            <person name="Li A."/>
            <person name="Zheng X."/>
            <person name="Wang L."/>
            <person name="Lu Z."/>
            <person name="Huang Y."/>
            <person name="Du W."/>
            <person name="Zhou Y."/>
            <person name="Huang L."/>
            <person name="Dai X."/>
        </authorList>
    </citation>
    <scope>NUCLEOTIDE SEQUENCE [LARGE SCALE GENOMIC DNA]</scope>
    <source>
        <strain evidence="4 5">YYQ-30</strain>
    </source>
</reference>
<gene>
    <name evidence="4" type="ORF">HMH01_12990</name>
</gene>
<proteinExistence type="predicted"/>